<evidence type="ECO:0000313" key="3">
    <source>
        <dbReference type="Proteomes" id="UP000799324"/>
    </source>
</evidence>
<reference evidence="2" key="1">
    <citation type="journal article" date="2020" name="Stud. Mycol.">
        <title>101 Dothideomycetes genomes: a test case for predicting lifestyles and emergence of pathogens.</title>
        <authorList>
            <person name="Haridas S."/>
            <person name="Albert R."/>
            <person name="Binder M."/>
            <person name="Bloem J."/>
            <person name="Labutti K."/>
            <person name="Salamov A."/>
            <person name="Andreopoulos B."/>
            <person name="Baker S."/>
            <person name="Barry K."/>
            <person name="Bills G."/>
            <person name="Bluhm B."/>
            <person name="Cannon C."/>
            <person name="Castanera R."/>
            <person name="Culley D."/>
            <person name="Daum C."/>
            <person name="Ezra D."/>
            <person name="Gonzalez J."/>
            <person name="Henrissat B."/>
            <person name="Kuo A."/>
            <person name="Liang C."/>
            <person name="Lipzen A."/>
            <person name="Lutzoni F."/>
            <person name="Magnuson J."/>
            <person name="Mondo S."/>
            <person name="Nolan M."/>
            <person name="Ohm R."/>
            <person name="Pangilinan J."/>
            <person name="Park H.-J."/>
            <person name="Ramirez L."/>
            <person name="Alfaro M."/>
            <person name="Sun H."/>
            <person name="Tritt A."/>
            <person name="Yoshinaga Y."/>
            <person name="Zwiers L.-H."/>
            <person name="Turgeon B."/>
            <person name="Goodwin S."/>
            <person name="Spatafora J."/>
            <person name="Crous P."/>
            <person name="Grigoriev I."/>
        </authorList>
    </citation>
    <scope>NUCLEOTIDE SEQUENCE</scope>
    <source>
        <strain evidence="2">CBS 122681</strain>
    </source>
</reference>
<organism evidence="2 3">
    <name type="scientific">Lophiostoma macrostomum CBS 122681</name>
    <dbReference type="NCBI Taxonomy" id="1314788"/>
    <lineage>
        <taxon>Eukaryota</taxon>
        <taxon>Fungi</taxon>
        <taxon>Dikarya</taxon>
        <taxon>Ascomycota</taxon>
        <taxon>Pezizomycotina</taxon>
        <taxon>Dothideomycetes</taxon>
        <taxon>Pleosporomycetidae</taxon>
        <taxon>Pleosporales</taxon>
        <taxon>Lophiostomataceae</taxon>
        <taxon>Lophiostoma</taxon>
    </lineage>
</organism>
<dbReference type="EMBL" id="MU004550">
    <property type="protein sequence ID" value="KAF2648234.1"/>
    <property type="molecule type" value="Genomic_DNA"/>
</dbReference>
<evidence type="ECO:0000313" key="2">
    <source>
        <dbReference type="EMBL" id="KAF2648234.1"/>
    </source>
</evidence>
<sequence length="243" mass="28278">MSEKLTKQEPKLKGQHKGLEDCLTYVRFHTESEDFLNIICGKYEGDVWKDGNFVQQLRTFDVETPRILAILKSEELDHKLFMKQKKSSQNEESEIECGNAASQGQPRLERQERIEDIAMILKELAGKVEKEKYAIAGRACDWDEKRNVDEQEAALPGFLEPYDSIKQRVKYCVDLISKPQMSHLRVLIDASQEKNKGFVEVVNRHLNSMEVMKNSVQWKIEEMRWKMERAEALKQETAGEVKK</sequence>
<name>A0A6A6SPZ4_9PLEO</name>
<evidence type="ECO:0000256" key="1">
    <source>
        <dbReference type="SAM" id="MobiDB-lite"/>
    </source>
</evidence>
<proteinExistence type="predicted"/>
<dbReference type="AlphaFoldDB" id="A0A6A6SPZ4"/>
<gene>
    <name evidence="2" type="ORF">K491DRAFT_738055</name>
</gene>
<accession>A0A6A6SPZ4</accession>
<dbReference type="Proteomes" id="UP000799324">
    <property type="component" value="Unassembled WGS sequence"/>
</dbReference>
<keyword evidence="3" id="KW-1185">Reference proteome</keyword>
<protein>
    <submittedName>
        <fullName evidence="2">Uncharacterized protein</fullName>
    </submittedName>
</protein>
<feature type="region of interest" description="Disordered" evidence="1">
    <location>
        <begin position="83"/>
        <end position="106"/>
    </location>
</feature>